<feature type="domain" description="Mce/MlaD" evidence="3">
    <location>
        <begin position="26"/>
        <end position="103"/>
    </location>
</feature>
<feature type="chain" id="PRO_5012059734" evidence="2">
    <location>
        <begin position="23"/>
        <end position="410"/>
    </location>
</feature>
<dbReference type="RefSeq" id="WP_089303244.1">
    <property type="nucleotide sequence ID" value="NZ_FZNW01000028.1"/>
</dbReference>
<dbReference type="EMBL" id="FZNW01000028">
    <property type="protein sequence ID" value="SNR88714.1"/>
    <property type="molecule type" value="Genomic_DNA"/>
</dbReference>
<name>A0A239A117_9PSEU</name>
<accession>A0A239A117</accession>
<dbReference type="InterPro" id="IPR003399">
    <property type="entry name" value="Mce/MlaD"/>
</dbReference>
<evidence type="ECO:0000256" key="2">
    <source>
        <dbReference type="SAM" id="SignalP"/>
    </source>
</evidence>
<gene>
    <name evidence="4" type="ORF">SAMN06265360_1288</name>
</gene>
<dbReference type="GO" id="GO:0005543">
    <property type="term" value="F:phospholipid binding"/>
    <property type="evidence" value="ECO:0007669"/>
    <property type="project" value="TreeGrafter"/>
</dbReference>
<dbReference type="AlphaFoldDB" id="A0A239A117"/>
<evidence type="ECO:0000313" key="5">
    <source>
        <dbReference type="Proteomes" id="UP000198348"/>
    </source>
</evidence>
<dbReference type="InterPro" id="IPR052336">
    <property type="entry name" value="MlaD_Phospholipid_Transporter"/>
</dbReference>
<evidence type="ECO:0000256" key="1">
    <source>
        <dbReference type="SAM" id="MobiDB-lite"/>
    </source>
</evidence>
<dbReference type="GO" id="GO:0005548">
    <property type="term" value="F:phospholipid transporter activity"/>
    <property type="evidence" value="ECO:0007669"/>
    <property type="project" value="TreeGrafter"/>
</dbReference>
<feature type="signal peptide" evidence="2">
    <location>
        <begin position="1"/>
        <end position="22"/>
    </location>
</feature>
<dbReference type="PANTHER" id="PTHR33371">
    <property type="entry name" value="INTERMEMBRANE PHOSPHOLIPID TRANSPORT SYSTEM BINDING PROTEIN MLAD-RELATED"/>
    <property type="match status" value="1"/>
</dbReference>
<evidence type="ECO:0000259" key="3">
    <source>
        <dbReference type="Pfam" id="PF02470"/>
    </source>
</evidence>
<evidence type="ECO:0000313" key="4">
    <source>
        <dbReference type="EMBL" id="SNR88714.1"/>
    </source>
</evidence>
<organism evidence="4 5">
    <name type="scientific">Haloechinothrix alba</name>
    <dbReference type="NCBI Taxonomy" id="664784"/>
    <lineage>
        <taxon>Bacteria</taxon>
        <taxon>Bacillati</taxon>
        <taxon>Actinomycetota</taxon>
        <taxon>Actinomycetes</taxon>
        <taxon>Pseudonocardiales</taxon>
        <taxon>Pseudonocardiaceae</taxon>
        <taxon>Haloechinothrix</taxon>
    </lineage>
</organism>
<sequence length="410" mass="42844">MRGLAIAGVVAVAVAAGTAAVAAGNDGYEVDVVLPSATNLIPGGDVLVEGHEAGTIADITPDEGQARVRLAMDEEFAPLHSGAVATVEWRAVLGERRVAIEDGPDDGAEIPSGGMLEGAMPQPMEVDQVLAALDEPTRERVNDLLHSLQGTLDGNEASLNDTLRSSGPALEALGEVLRGLGTDGPAIEQLAIRLEELTATLAQREGQVTDIVDGLSAMSEDVAAQQEELGTSLDRLPGTLRQARSTLERLPGTVDETVPLLEDLEPATSRLPGVAENLRPVLRDLRPLTGELGPTLDSAEVLLQDTPGLLDSAGAVLPRATSAVSDVQPALEFLRPYTPELAGLVSNWNSAFGNYKEQGRYVRAMDFGGAASVMNVNPGVLPPSHRLNPTPRPGEQVGQPWTDASGSGMR</sequence>
<proteinExistence type="predicted"/>
<keyword evidence="5" id="KW-1185">Reference proteome</keyword>
<dbReference type="Pfam" id="PF02470">
    <property type="entry name" value="MlaD"/>
    <property type="match status" value="1"/>
</dbReference>
<feature type="region of interest" description="Disordered" evidence="1">
    <location>
        <begin position="380"/>
        <end position="410"/>
    </location>
</feature>
<dbReference type="OrthoDB" id="5241082at2"/>
<dbReference type="PANTHER" id="PTHR33371:SF4">
    <property type="entry name" value="INTERMEMBRANE PHOSPHOLIPID TRANSPORT SYSTEM BINDING PROTEIN MLAD"/>
    <property type="match status" value="1"/>
</dbReference>
<dbReference type="Proteomes" id="UP000198348">
    <property type="component" value="Unassembled WGS sequence"/>
</dbReference>
<keyword evidence="2" id="KW-0732">Signal</keyword>
<protein>
    <submittedName>
        <fullName evidence="4">Phospholipid/cholesterol/gamma-HCH transport system substrate-binding protein</fullName>
    </submittedName>
</protein>
<reference evidence="5" key="1">
    <citation type="submission" date="2017-06" db="EMBL/GenBank/DDBJ databases">
        <authorList>
            <person name="Varghese N."/>
            <person name="Submissions S."/>
        </authorList>
    </citation>
    <scope>NUCLEOTIDE SEQUENCE [LARGE SCALE GENOMIC DNA]</scope>
    <source>
        <strain evidence="5">DSM 45207</strain>
    </source>
</reference>